<dbReference type="AlphaFoldDB" id="A0A966DS25"/>
<evidence type="ECO:0000313" key="1">
    <source>
        <dbReference type="EMBL" id="NCD67807.1"/>
    </source>
</evidence>
<dbReference type="InterPro" id="IPR013785">
    <property type="entry name" value="Aldolase_TIM"/>
</dbReference>
<organism evidence="1 2">
    <name type="scientific">Mucilaginibacter agri</name>
    <dbReference type="NCBI Taxonomy" id="2695265"/>
    <lineage>
        <taxon>Bacteria</taxon>
        <taxon>Pseudomonadati</taxon>
        <taxon>Bacteroidota</taxon>
        <taxon>Sphingobacteriia</taxon>
        <taxon>Sphingobacteriales</taxon>
        <taxon>Sphingobacteriaceae</taxon>
        <taxon>Mucilaginibacter</taxon>
    </lineage>
</organism>
<comment type="caution">
    <text evidence="1">The sequence shown here is derived from an EMBL/GenBank/DDBJ whole genome shotgun (WGS) entry which is preliminary data.</text>
</comment>
<reference evidence="1" key="1">
    <citation type="submission" date="2020-01" db="EMBL/GenBank/DDBJ databases">
        <authorList>
            <person name="Seo Y.L."/>
        </authorList>
    </citation>
    <scope>NUCLEOTIDE SEQUENCE</scope>
    <source>
        <strain evidence="1">R11</strain>
    </source>
</reference>
<keyword evidence="2" id="KW-1185">Reference proteome</keyword>
<dbReference type="Gene3D" id="3.20.20.70">
    <property type="entry name" value="Aldolase class I"/>
    <property type="match status" value="1"/>
</dbReference>
<gene>
    <name evidence="1" type="ORF">GSY63_00390</name>
</gene>
<proteinExistence type="predicted"/>
<name>A0A966DS25_9SPHI</name>
<accession>A0A966DS25</accession>
<sequence>MYKPSVLQRTYPNVLNFEGVKGLENMKWGTTDQPVYDLTIPLSA</sequence>
<evidence type="ECO:0000313" key="2">
    <source>
        <dbReference type="Proteomes" id="UP000638732"/>
    </source>
</evidence>
<dbReference type="Proteomes" id="UP000638732">
    <property type="component" value="Unassembled WGS sequence"/>
</dbReference>
<protein>
    <submittedName>
        <fullName evidence="1">Uncharacterized protein</fullName>
    </submittedName>
</protein>
<dbReference type="EMBL" id="WWEO01000027">
    <property type="protein sequence ID" value="NCD67807.1"/>
    <property type="molecule type" value="Genomic_DNA"/>
</dbReference>
<reference evidence="1" key="2">
    <citation type="submission" date="2020-10" db="EMBL/GenBank/DDBJ databases">
        <title>Mucilaginibacter sp. nov., isolated from soil.</title>
        <authorList>
            <person name="Jeon C.O."/>
        </authorList>
    </citation>
    <scope>NUCLEOTIDE SEQUENCE</scope>
    <source>
        <strain evidence="1">R11</strain>
    </source>
</reference>
<dbReference type="RefSeq" id="WP_166583865.1">
    <property type="nucleotide sequence ID" value="NZ_WWEO01000027.1"/>
</dbReference>